<keyword evidence="2 5" id="KW-0808">Transferase</keyword>
<evidence type="ECO:0000313" key="5">
    <source>
        <dbReference type="EMBL" id="TCT00050.1"/>
    </source>
</evidence>
<dbReference type="PROSITE" id="PS00092">
    <property type="entry name" value="N6_MTASE"/>
    <property type="match status" value="1"/>
</dbReference>
<dbReference type="Proteomes" id="UP000294599">
    <property type="component" value="Unassembled WGS sequence"/>
</dbReference>
<name>A0A4S3KWI6_9GAMM</name>
<dbReference type="Gene3D" id="3.40.50.150">
    <property type="entry name" value="Vaccinia Virus protein VP39"/>
    <property type="match status" value="1"/>
</dbReference>
<dbReference type="InterPro" id="IPR017127">
    <property type="entry name" value="Ribosome_uL3_MTase"/>
</dbReference>
<dbReference type="PANTHER" id="PTHR47806">
    <property type="entry name" value="50S RIBOSOMAL PROTEIN L3 GLUTAMINE METHYLTRANSFERASE"/>
    <property type="match status" value="1"/>
</dbReference>
<dbReference type="GO" id="GO:0032259">
    <property type="term" value="P:methylation"/>
    <property type="evidence" value="ECO:0007669"/>
    <property type="project" value="UniProtKB-KW"/>
</dbReference>
<dbReference type="InterPro" id="IPR002052">
    <property type="entry name" value="DNA_methylase_N6_adenine_CS"/>
</dbReference>
<sequence length="303" mass="33062">MKTILDFIRFGASEFGRAGLSFGHSYDNALDEATQLVLHALHLPHDLSPVYGAARLTKEEQEEIRALFRRRIGERIPACYLTGEAWFAGLCFSTDSRALVPRSPIAELVESGFSPWIDHIDVGSALDMCTGSGCIGIAMAVYNPGWSVDCVDLSQEALTLAAENVERFEVADRVRLVQSDLFASLGGRRYDLIVSNPPYVTHAEYAAMPAEYAHEPQLGLTSGDDGLDLTLRMLDEAANHLNGQGVLIVEVGESQRALETLLPDVPFAWVEFKVGQMGVFVLQREDLVEHAGAIAAARAARTT</sequence>
<evidence type="ECO:0000313" key="6">
    <source>
        <dbReference type="Proteomes" id="UP000294599"/>
    </source>
</evidence>
<dbReference type="RefSeq" id="WP_123523104.1">
    <property type="nucleotide sequence ID" value="NZ_JBHLWF010000088.1"/>
</dbReference>
<proteinExistence type="predicted"/>
<dbReference type="Pfam" id="PF05175">
    <property type="entry name" value="MTS"/>
    <property type="match status" value="1"/>
</dbReference>
<dbReference type="GO" id="GO:0005840">
    <property type="term" value="C:ribosome"/>
    <property type="evidence" value="ECO:0007669"/>
    <property type="project" value="UniProtKB-KW"/>
</dbReference>
<keyword evidence="5" id="KW-0687">Ribonucleoprotein</keyword>
<dbReference type="PANTHER" id="PTHR47806:SF1">
    <property type="entry name" value="RIBOSOMAL PROTEIN UL3 GLUTAMINE METHYLTRANSFERASE"/>
    <property type="match status" value="1"/>
</dbReference>
<evidence type="ECO:0000256" key="1">
    <source>
        <dbReference type="ARBA" id="ARBA00022603"/>
    </source>
</evidence>
<evidence type="ECO:0000256" key="2">
    <source>
        <dbReference type="ARBA" id="ARBA00022679"/>
    </source>
</evidence>
<dbReference type="OrthoDB" id="9800643at2"/>
<dbReference type="GO" id="GO:0005829">
    <property type="term" value="C:cytosol"/>
    <property type="evidence" value="ECO:0007669"/>
    <property type="project" value="TreeGrafter"/>
</dbReference>
<dbReference type="NCBIfam" id="TIGR03533">
    <property type="entry name" value="L3_gln_methyl"/>
    <property type="match status" value="1"/>
</dbReference>
<dbReference type="InterPro" id="IPR029063">
    <property type="entry name" value="SAM-dependent_MTases_sf"/>
</dbReference>
<dbReference type="NCBIfam" id="TIGR00536">
    <property type="entry name" value="hemK_fam"/>
    <property type="match status" value="1"/>
</dbReference>
<dbReference type="GO" id="GO:0003676">
    <property type="term" value="F:nucleic acid binding"/>
    <property type="evidence" value="ECO:0007669"/>
    <property type="project" value="InterPro"/>
</dbReference>
<dbReference type="GO" id="GO:0036009">
    <property type="term" value="F:protein-glutamine N-methyltransferase activity"/>
    <property type="evidence" value="ECO:0007669"/>
    <property type="project" value="InterPro"/>
</dbReference>
<dbReference type="PIRSF" id="PIRSF037167">
    <property type="entry name" value="Mtase_YfcB_prd"/>
    <property type="match status" value="1"/>
</dbReference>
<dbReference type="InterPro" id="IPR004556">
    <property type="entry name" value="HemK-like"/>
</dbReference>
<gene>
    <name evidence="5" type="ORF">EDC25_10437</name>
</gene>
<accession>A0A4S3KWI6</accession>
<dbReference type="EMBL" id="SMAF01000004">
    <property type="protein sequence ID" value="TCT00050.1"/>
    <property type="molecule type" value="Genomic_DNA"/>
</dbReference>
<keyword evidence="1 5" id="KW-0489">Methyltransferase</keyword>
<comment type="caution">
    <text evidence="5">The sequence shown here is derived from an EMBL/GenBank/DDBJ whole genome shotgun (WGS) entry which is preliminary data.</text>
</comment>
<evidence type="ECO:0000259" key="4">
    <source>
        <dbReference type="Pfam" id="PF05175"/>
    </source>
</evidence>
<evidence type="ECO:0000256" key="3">
    <source>
        <dbReference type="ARBA" id="ARBA00022691"/>
    </source>
</evidence>
<dbReference type="InterPro" id="IPR007848">
    <property type="entry name" value="Small_mtfrase_dom"/>
</dbReference>
<dbReference type="AlphaFoldDB" id="A0A4S3KWI6"/>
<dbReference type="CDD" id="cd02440">
    <property type="entry name" value="AdoMet_MTases"/>
    <property type="match status" value="1"/>
</dbReference>
<keyword evidence="6" id="KW-1185">Reference proteome</keyword>
<keyword evidence="3" id="KW-0949">S-adenosyl-L-methionine</keyword>
<organism evidence="5 6">
    <name type="scientific">Pseudofulvimonas gallinarii</name>
    <dbReference type="NCBI Taxonomy" id="634155"/>
    <lineage>
        <taxon>Bacteria</taxon>
        <taxon>Pseudomonadati</taxon>
        <taxon>Pseudomonadota</taxon>
        <taxon>Gammaproteobacteria</taxon>
        <taxon>Lysobacterales</taxon>
        <taxon>Rhodanobacteraceae</taxon>
        <taxon>Pseudofulvimonas</taxon>
    </lineage>
</organism>
<protein>
    <submittedName>
        <fullName evidence="5">[LSU ribosomal protein L3P]-glutamine N5-methyltransferase</fullName>
    </submittedName>
</protein>
<keyword evidence="5" id="KW-0689">Ribosomal protein</keyword>
<feature type="domain" description="Methyltransferase small" evidence="4">
    <location>
        <begin position="122"/>
        <end position="204"/>
    </location>
</feature>
<reference evidence="5 6" key="1">
    <citation type="submission" date="2019-03" db="EMBL/GenBank/DDBJ databases">
        <title>Genomic Encyclopedia of Type Strains, Phase IV (KMG-IV): sequencing the most valuable type-strain genomes for metagenomic binning, comparative biology and taxonomic classification.</title>
        <authorList>
            <person name="Goeker M."/>
        </authorList>
    </citation>
    <scope>NUCLEOTIDE SEQUENCE [LARGE SCALE GENOMIC DNA]</scope>
    <source>
        <strain evidence="5 6">DSM 21944</strain>
    </source>
</reference>
<dbReference type="Gene3D" id="1.10.8.10">
    <property type="entry name" value="DNA helicase RuvA subunit, C-terminal domain"/>
    <property type="match status" value="1"/>
</dbReference>
<dbReference type="SUPFAM" id="SSF53335">
    <property type="entry name" value="S-adenosyl-L-methionine-dependent methyltransferases"/>
    <property type="match status" value="1"/>
</dbReference>